<dbReference type="AlphaFoldDB" id="G7ZZ66"/>
<reference evidence="1 3" key="1">
    <citation type="journal article" date="2011" name="Nature">
        <title>The Medicago genome provides insight into the evolution of rhizobial symbioses.</title>
        <authorList>
            <person name="Young N.D."/>
            <person name="Debelle F."/>
            <person name="Oldroyd G.E."/>
            <person name="Geurts R."/>
            <person name="Cannon S.B."/>
            <person name="Udvardi M.K."/>
            <person name="Benedito V.A."/>
            <person name="Mayer K.F."/>
            <person name="Gouzy J."/>
            <person name="Schoof H."/>
            <person name="Van de Peer Y."/>
            <person name="Proost S."/>
            <person name="Cook D.R."/>
            <person name="Meyers B.C."/>
            <person name="Spannagl M."/>
            <person name="Cheung F."/>
            <person name="De Mita S."/>
            <person name="Krishnakumar V."/>
            <person name="Gundlach H."/>
            <person name="Zhou S."/>
            <person name="Mudge J."/>
            <person name="Bharti A.K."/>
            <person name="Murray J.D."/>
            <person name="Naoumkina M.A."/>
            <person name="Rosen B."/>
            <person name="Silverstein K.A."/>
            <person name="Tang H."/>
            <person name="Rombauts S."/>
            <person name="Zhao P.X."/>
            <person name="Zhou P."/>
            <person name="Barbe V."/>
            <person name="Bardou P."/>
            <person name="Bechner M."/>
            <person name="Bellec A."/>
            <person name="Berger A."/>
            <person name="Berges H."/>
            <person name="Bidwell S."/>
            <person name="Bisseling T."/>
            <person name="Choisne N."/>
            <person name="Couloux A."/>
            <person name="Denny R."/>
            <person name="Deshpande S."/>
            <person name="Dai X."/>
            <person name="Doyle J.J."/>
            <person name="Dudez A.M."/>
            <person name="Farmer A.D."/>
            <person name="Fouteau S."/>
            <person name="Franken C."/>
            <person name="Gibelin C."/>
            <person name="Gish J."/>
            <person name="Goldstein S."/>
            <person name="Gonzalez A.J."/>
            <person name="Green P.J."/>
            <person name="Hallab A."/>
            <person name="Hartog M."/>
            <person name="Hua A."/>
            <person name="Humphray S.J."/>
            <person name="Jeong D.H."/>
            <person name="Jing Y."/>
            <person name="Jocker A."/>
            <person name="Kenton S.M."/>
            <person name="Kim D.J."/>
            <person name="Klee K."/>
            <person name="Lai H."/>
            <person name="Lang C."/>
            <person name="Lin S."/>
            <person name="Macmil S.L."/>
            <person name="Magdelenat G."/>
            <person name="Matthews L."/>
            <person name="McCorrison J."/>
            <person name="Monaghan E.L."/>
            <person name="Mun J.H."/>
            <person name="Najar F.Z."/>
            <person name="Nicholson C."/>
            <person name="Noirot C."/>
            <person name="O'Bleness M."/>
            <person name="Paule C.R."/>
            <person name="Poulain J."/>
            <person name="Prion F."/>
            <person name="Qin B."/>
            <person name="Qu C."/>
            <person name="Retzel E.F."/>
            <person name="Riddle C."/>
            <person name="Sallet E."/>
            <person name="Samain S."/>
            <person name="Samson N."/>
            <person name="Sanders I."/>
            <person name="Saurat O."/>
            <person name="Scarpelli C."/>
            <person name="Schiex T."/>
            <person name="Segurens B."/>
            <person name="Severin A.J."/>
            <person name="Sherrier D.J."/>
            <person name="Shi R."/>
            <person name="Sims S."/>
            <person name="Singer S.R."/>
            <person name="Sinharoy S."/>
            <person name="Sterck L."/>
            <person name="Viollet A."/>
            <person name="Wang B.B."/>
            <person name="Wang K."/>
            <person name="Wang M."/>
            <person name="Wang X."/>
            <person name="Warfsmann J."/>
            <person name="Weissenbach J."/>
            <person name="White D.D."/>
            <person name="White J.D."/>
            <person name="Wiley G.B."/>
            <person name="Wincker P."/>
            <person name="Xing Y."/>
            <person name="Yang L."/>
            <person name="Yao Z."/>
            <person name="Ying F."/>
            <person name="Zhai J."/>
            <person name="Zhou L."/>
            <person name="Zuber A."/>
            <person name="Denarie J."/>
            <person name="Dixon R.A."/>
            <person name="May G.D."/>
            <person name="Schwartz D.C."/>
            <person name="Rogers J."/>
            <person name="Quetier F."/>
            <person name="Town C.D."/>
            <person name="Roe B.A."/>
        </authorList>
    </citation>
    <scope>NUCLEOTIDE SEQUENCE [LARGE SCALE GENOMIC DNA]</scope>
    <source>
        <strain evidence="1">A17</strain>
        <strain evidence="2 3">cv. Jemalong A17</strain>
    </source>
</reference>
<evidence type="ECO:0000313" key="2">
    <source>
        <dbReference type="EnsemblPlants" id="KEH25302"/>
    </source>
</evidence>
<gene>
    <name evidence="1" type="ordered locus">MTR_6g017040</name>
</gene>
<dbReference type="HOGENOM" id="CLU_2349984_0_0_1"/>
<protein>
    <submittedName>
        <fullName evidence="1 2">Uncharacterized protein</fullName>
    </submittedName>
</protein>
<reference evidence="2" key="3">
    <citation type="submission" date="2015-04" db="UniProtKB">
        <authorList>
            <consortium name="EnsemblPlants"/>
        </authorList>
    </citation>
    <scope>IDENTIFICATION</scope>
    <source>
        <strain evidence="2">cv. Jemalong A17</strain>
    </source>
</reference>
<evidence type="ECO:0000313" key="1">
    <source>
        <dbReference type="EMBL" id="KEH25302.1"/>
    </source>
</evidence>
<dbReference type="EnsemblPlants" id="KEH25302">
    <property type="protein sequence ID" value="KEH25302"/>
    <property type="gene ID" value="MTR_6g017040"/>
</dbReference>
<dbReference type="PaxDb" id="3880-AES84183"/>
<keyword evidence="3" id="KW-1185">Reference proteome</keyword>
<name>G7ZZ66_MEDTR</name>
<organism evidence="2">
    <name type="scientific">Medicago truncatula</name>
    <name type="common">Barrel medic</name>
    <name type="synonym">Medicago tribuloides</name>
    <dbReference type="NCBI Taxonomy" id="3880"/>
    <lineage>
        <taxon>Eukaryota</taxon>
        <taxon>Viridiplantae</taxon>
        <taxon>Streptophyta</taxon>
        <taxon>Embryophyta</taxon>
        <taxon>Tracheophyta</taxon>
        <taxon>Spermatophyta</taxon>
        <taxon>Magnoliopsida</taxon>
        <taxon>eudicotyledons</taxon>
        <taxon>Gunneridae</taxon>
        <taxon>Pentapetalae</taxon>
        <taxon>rosids</taxon>
        <taxon>fabids</taxon>
        <taxon>Fabales</taxon>
        <taxon>Fabaceae</taxon>
        <taxon>Papilionoideae</taxon>
        <taxon>50 kb inversion clade</taxon>
        <taxon>NPAAA clade</taxon>
        <taxon>Hologalegina</taxon>
        <taxon>IRL clade</taxon>
        <taxon>Trifolieae</taxon>
        <taxon>Medicago</taxon>
    </lineage>
</organism>
<proteinExistence type="predicted"/>
<sequence>MDEWGQLTSMPRSVVVRVFLPAHRKGSKKTIHKYFWCSFLCAELCNAKGNIGLLQTHRTPPPPSVTQPTLKLMLTMPLSSEIWLHNNTKFEGQLLEW</sequence>
<evidence type="ECO:0000313" key="3">
    <source>
        <dbReference type="Proteomes" id="UP000002051"/>
    </source>
</evidence>
<reference evidence="1 3" key="2">
    <citation type="journal article" date="2014" name="BMC Genomics">
        <title>An improved genome release (version Mt4.0) for the model legume Medicago truncatula.</title>
        <authorList>
            <person name="Tang H."/>
            <person name="Krishnakumar V."/>
            <person name="Bidwell S."/>
            <person name="Rosen B."/>
            <person name="Chan A."/>
            <person name="Zhou S."/>
            <person name="Gentzbittel L."/>
            <person name="Childs K.L."/>
            <person name="Yandell M."/>
            <person name="Gundlach H."/>
            <person name="Mayer K.F."/>
            <person name="Schwartz D.C."/>
            <person name="Town C.D."/>
        </authorList>
    </citation>
    <scope>GENOME REANNOTATION</scope>
    <source>
        <strain evidence="1">A17</strain>
        <strain evidence="2 3">cv. Jemalong A17</strain>
    </source>
</reference>
<dbReference type="Proteomes" id="UP000002051">
    <property type="component" value="Chromosome 6"/>
</dbReference>
<accession>G7ZZ66</accession>
<dbReference type="EMBL" id="CM001222">
    <property type="protein sequence ID" value="KEH25302.1"/>
    <property type="molecule type" value="Genomic_DNA"/>
</dbReference>